<evidence type="ECO:0000313" key="2">
    <source>
        <dbReference type="Proteomes" id="UP001165121"/>
    </source>
</evidence>
<dbReference type="AlphaFoldDB" id="A0A9W6TYH3"/>
<sequence>MSMVAIRQPTSSSPAHVLVPAQIAWDSLISRNEYIVGWCTGGPQPAATAPTVASRLQRDEVPTGVTTNTAPAAFSTSVAAGTTAPVISDAVLATLMSLAQSTQQMLATTQQMLATTQQLHREQRDLDQASIASLDRKA</sequence>
<protein>
    <submittedName>
        <fullName evidence="1">Unnamed protein product</fullName>
    </submittedName>
</protein>
<accession>A0A9W6TYH3</accession>
<name>A0A9W6TYH3_9STRA</name>
<reference evidence="1" key="1">
    <citation type="submission" date="2023-04" db="EMBL/GenBank/DDBJ databases">
        <title>Phytophthora fragariaefolia NBRC 109709.</title>
        <authorList>
            <person name="Ichikawa N."/>
            <person name="Sato H."/>
            <person name="Tonouchi N."/>
        </authorList>
    </citation>
    <scope>NUCLEOTIDE SEQUENCE</scope>
    <source>
        <strain evidence="1">NBRC 109709</strain>
    </source>
</reference>
<dbReference type="OrthoDB" id="129412at2759"/>
<proteinExistence type="predicted"/>
<keyword evidence="2" id="KW-1185">Reference proteome</keyword>
<comment type="caution">
    <text evidence="1">The sequence shown here is derived from an EMBL/GenBank/DDBJ whole genome shotgun (WGS) entry which is preliminary data.</text>
</comment>
<dbReference type="EMBL" id="BSXT01000244">
    <property type="protein sequence ID" value="GMF22071.1"/>
    <property type="molecule type" value="Genomic_DNA"/>
</dbReference>
<evidence type="ECO:0000313" key="1">
    <source>
        <dbReference type="EMBL" id="GMF22071.1"/>
    </source>
</evidence>
<gene>
    <name evidence="1" type="ORF">Pfra01_000314400</name>
</gene>
<dbReference type="Proteomes" id="UP001165121">
    <property type="component" value="Unassembled WGS sequence"/>
</dbReference>
<organism evidence="1 2">
    <name type="scientific">Phytophthora fragariaefolia</name>
    <dbReference type="NCBI Taxonomy" id="1490495"/>
    <lineage>
        <taxon>Eukaryota</taxon>
        <taxon>Sar</taxon>
        <taxon>Stramenopiles</taxon>
        <taxon>Oomycota</taxon>
        <taxon>Peronosporomycetes</taxon>
        <taxon>Peronosporales</taxon>
        <taxon>Peronosporaceae</taxon>
        <taxon>Phytophthora</taxon>
    </lineage>
</organism>